<sequence>MEDTKARQGLVSVGSEHLDSEKDKSEAPGVKFALTHSDQAGAGSPAANRQRSEPVKHHFARSLQRVLSTGNAKRVTAEELAIMLDSYSVPPAAAAATGTTISRPPPSPRPIPSPTVEIELDPAIPQAQLA</sequence>
<keyword evidence="3" id="KW-1185">Reference proteome</keyword>
<name>A0A183SIM3_SCHSO</name>
<feature type="region of interest" description="Disordered" evidence="1">
    <location>
        <begin position="1"/>
        <end position="70"/>
    </location>
</feature>
<protein>
    <submittedName>
        <fullName evidence="2 4">Uncharacterized protein</fullName>
    </submittedName>
</protein>
<dbReference type="AlphaFoldDB" id="A0A183SIM3"/>
<evidence type="ECO:0000313" key="4">
    <source>
        <dbReference type="WBParaSite" id="SSLN_0000421501-mRNA-1"/>
    </source>
</evidence>
<accession>A0A183SIM3</accession>
<evidence type="ECO:0000313" key="3">
    <source>
        <dbReference type="Proteomes" id="UP000275846"/>
    </source>
</evidence>
<reference evidence="2 3" key="2">
    <citation type="submission" date="2018-11" db="EMBL/GenBank/DDBJ databases">
        <authorList>
            <consortium name="Pathogen Informatics"/>
        </authorList>
    </citation>
    <scope>NUCLEOTIDE SEQUENCE [LARGE SCALE GENOMIC DNA]</scope>
    <source>
        <strain evidence="2 3">NST_G2</strain>
    </source>
</reference>
<reference evidence="4" key="1">
    <citation type="submission" date="2016-06" db="UniProtKB">
        <authorList>
            <consortium name="WormBaseParasite"/>
        </authorList>
    </citation>
    <scope>IDENTIFICATION</scope>
</reference>
<dbReference type="WBParaSite" id="SSLN_0000421501-mRNA-1">
    <property type="protein sequence ID" value="SSLN_0000421501-mRNA-1"/>
    <property type="gene ID" value="SSLN_0000421501"/>
</dbReference>
<evidence type="ECO:0000256" key="1">
    <source>
        <dbReference type="SAM" id="MobiDB-lite"/>
    </source>
</evidence>
<feature type="compositionally biased region" description="Basic and acidic residues" evidence="1">
    <location>
        <begin position="16"/>
        <end position="26"/>
    </location>
</feature>
<dbReference type="EMBL" id="UYSU01032735">
    <property type="protein sequence ID" value="VDL90456.1"/>
    <property type="molecule type" value="Genomic_DNA"/>
</dbReference>
<dbReference type="OrthoDB" id="6274713at2759"/>
<gene>
    <name evidence="2" type="ORF">SSLN_LOCUS4071</name>
</gene>
<feature type="compositionally biased region" description="Pro residues" evidence="1">
    <location>
        <begin position="103"/>
        <end position="113"/>
    </location>
</feature>
<evidence type="ECO:0000313" key="2">
    <source>
        <dbReference type="EMBL" id="VDL90456.1"/>
    </source>
</evidence>
<dbReference type="Proteomes" id="UP000275846">
    <property type="component" value="Unassembled WGS sequence"/>
</dbReference>
<organism evidence="4">
    <name type="scientific">Schistocephalus solidus</name>
    <name type="common">Tapeworm</name>
    <dbReference type="NCBI Taxonomy" id="70667"/>
    <lineage>
        <taxon>Eukaryota</taxon>
        <taxon>Metazoa</taxon>
        <taxon>Spiralia</taxon>
        <taxon>Lophotrochozoa</taxon>
        <taxon>Platyhelminthes</taxon>
        <taxon>Cestoda</taxon>
        <taxon>Eucestoda</taxon>
        <taxon>Diphyllobothriidea</taxon>
        <taxon>Diphyllobothriidae</taxon>
        <taxon>Schistocephalus</taxon>
    </lineage>
</organism>
<feature type="region of interest" description="Disordered" evidence="1">
    <location>
        <begin position="92"/>
        <end position="130"/>
    </location>
</feature>
<proteinExistence type="predicted"/>
<feature type="compositionally biased region" description="Low complexity" evidence="1">
    <location>
        <begin position="92"/>
        <end position="102"/>
    </location>
</feature>